<name>A0A3A3G7Q8_9BURK</name>
<dbReference type="OrthoDB" id="9794948at2"/>
<dbReference type="Proteomes" id="UP000266327">
    <property type="component" value="Unassembled WGS sequence"/>
</dbReference>
<dbReference type="Pfam" id="PF04299">
    <property type="entry name" value="FMN_bind_2"/>
    <property type="match status" value="1"/>
</dbReference>
<dbReference type="InterPro" id="IPR012349">
    <property type="entry name" value="Split_barrel_FMN-bd"/>
</dbReference>
<dbReference type="PANTHER" id="PTHR35802">
    <property type="entry name" value="PROTEASE SYNTHASE AND SPORULATION PROTEIN PAI 2"/>
    <property type="match status" value="1"/>
</dbReference>
<comment type="caution">
    <text evidence="1">The sequence shown here is derived from an EMBL/GenBank/DDBJ whole genome shotgun (WGS) entry which is preliminary data.</text>
</comment>
<keyword evidence="2" id="KW-1185">Reference proteome</keyword>
<proteinExistence type="predicted"/>
<evidence type="ECO:0000313" key="2">
    <source>
        <dbReference type="Proteomes" id="UP000266327"/>
    </source>
</evidence>
<protein>
    <submittedName>
        <fullName evidence="1">Uncharacterized protein</fullName>
    </submittedName>
</protein>
<dbReference type="InterPro" id="IPR007396">
    <property type="entry name" value="TR_PAI2-type"/>
</dbReference>
<sequence length="78" mass="8369">MYIPKLFEETRVDIMHELIRAQPLATLVTLGPDGLNANHIPLHIASDTGAHGVIEGLLATGAPEGMEMAQLMKENPPA</sequence>
<dbReference type="EMBL" id="QYUQ01000002">
    <property type="protein sequence ID" value="RJG04547.1"/>
    <property type="molecule type" value="Genomic_DNA"/>
</dbReference>
<evidence type="ECO:0000313" key="1">
    <source>
        <dbReference type="EMBL" id="RJG04547.1"/>
    </source>
</evidence>
<accession>A0A3A3G7Q8</accession>
<reference evidence="2" key="1">
    <citation type="submission" date="2018-09" db="EMBL/GenBank/DDBJ databases">
        <authorList>
            <person name="Zhu H."/>
        </authorList>
    </citation>
    <scope>NUCLEOTIDE SEQUENCE [LARGE SCALE GENOMIC DNA]</scope>
    <source>
        <strain evidence="2">K1S02-23</strain>
    </source>
</reference>
<dbReference type="PANTHER" id="PTHR35802:SF1">
    <property type="entry name" value="PROTEASE SYNTHASE AND SPORULATION PROTEIN PAI 2"/>
    <property type="match status" value="1"/>
</dbReference>
<dbReference type="Gene3D" id="2.30.110.10">
    <property type="entry name" value="Electron Transport, Fmn-binding Protein, Chain A"/>
    <property type="match status" value="1"/>
</dbReference>
<dbReference type="AlphaFoldDB" id="A0A3A3G7Q8"/>
<gene>
    <name evidence="1" type="ORF">D3878_19720</name>
</gene>
<organism evidence="1 2">
    <name type="scientific">Noviherbaspirillum sedimenti</name>
    <dbReference type="NCBI Taxonomy" id="2320865"/>
    <lineage>
        <taxon>Bacteria</taxon>
        <taxon>Pseudomonadati</taxon>
        <taxon>Pseudomonadota</taxon>
        <taxon>Betaproteobacteria</taxon>
        <taxon>Burkholderiales</taxon>
        <taxon>Oxalobacteraceae</taxon>
        <taxon>Noviherbaspirillum</taxon>
    </lineage>
</organism>